<dbReference type="PANTHER" id="PTHR34698:SF2">
    <property type="entry name" value="5-OXOPROLINASE SUBUNIT B"/>
    <property type="match status" value="1"/>
</dbReference>
<dbReference type="EC" id="3.5.2.9" evidence="5"/>
<proteinExistence type="predicted"/>
<evidence type="ECO:0000313" key="5">
    <source>
        <dbReference type="EMBL" id="MBD8499483.1"/>
    </source>
</evidence>
<evidence type="ECO:0000259" key="4">
    <source>
        <dbReference type="SMART" id="SM00796"/>
    </source>
</evidence>
<evidence type="ECO:0000256" key="2">
    <source>
        <dbReference type="ARBA" id="ARBA00022801"/>
    </source>
</evidence>
<reference evidence="5 6" key="1">
    <citation type="submission" date="2020-09" db="EMBL/GenBank/DDBJ databases">
        <title>Paenibacillus sp. CAU 1523 isolated from sand of Haeundae Beach.</title>
        <authorList>
            <person name="Kim W."/>
        </authorList>
    </citation>
    <scope>NUCLEOTIDE SEQUENCE [LARGE SCALE GENOMIC DNA]</scope>
    <source>
        <strain evidence="5 6">CAU 1523</strain>
    </source>
</reference>
<keyword evidence="6" id="KW-1185">Reference proteome</keyword>
<protein>
    <submittedName>
        <fullName evidence="5">5-oxoprolinase subunit PxpB</fullName>
        <ecNumber evidence="5">3.5.2.9</ecNumber>
    </submittedName>
</protein>
<keyword evidence="3" id="KW-0067">ATP-binding</keyword>
<dbReference type="InterPro" id="IPR010016">
    <property type="entry name" value="PxpB"/>
</dbReference>
<dbReference type="Gene3D" id="3.30.1360.40">
    <property type="match status" value="1"/>
</dbReference>
<keyword evidence="2 5" id="KW-0378">Hydrolase</keyword>
<dbReference type="NCBIfam" id="TIGR00370">
    <property type="entry name" value="5-oxoprolinase subunit PxpB"/>
    <property type="match status" value="1"/>
</dbReference>
<accession>A0ABR9AZB7</accession>
<keyword evidence="1" id="KW-0547">Nucleotide-binding</keyword>
<dbReference type="SUPFAM" id="SSF160467">
    <property type="entry name" value="PH0987 N-terminal domain-like"/>
    <property type="match status" value="1"/>
</dbReference>
<dbReference type="Pfam" id="PF02682">
    <property type="entry name" value="CT_C_D"/>
    <property type="match status" value="1"/>
</dbReference>
<evidence type="ECO:0000256" key="1">
    <source>
        <dbReference type="ARBA" id="ARBA00022741"/>
    </source>
</evidence>
<dbReference type="SUPFAM" id="SSF50891">
    <property type="entry name" value="Cyclophilin-like"/>
    <property type="match status" value="1"/>
</dbReference>
<comment type="caution">
    <text evidence="5">The sequence shown here is derived from an EMBL/GenBank/DDBJ whole genome shotgun (WGS) entry which is preliminary data.</text>
</comment>
<dbReference type="Gene3D" id="2.40.100.10">
    <property type="entry name" value="Cyclophilin-like"/>
    <property type="match status" value="1"/>
</dbReference>
<dbReference type="Proteomes" id="UP000634529">
    <property type="component" value="Unassembled WGS sequence"/>
</dbReference>
<sequence>MGTQEEGNVHHIPIVPLGDRALLVDWGGSIARHTHEKIRTFCVKLERAAISGIIELIPSYTTVTIVYDPMELRDSATGERCYRYDGQLTDSPFELLKGIIEGMLCSMEVVMESSSADCVNSNISTSATNARNATNAATIVDIPVCYGGAFGPDLLEVAEHTGLSPQEVIALHCGQSYLVYMVGFAPGFPYLGGMDERIAVPRRSSPRTAITPGSVGIGGSQTGIYPLATPGGWQLIGRTPRQLFRPHHVDPSLLKMGDIVRFYPIEPEQFAEWKEDEQ</sequence>
<gene>
    <name evidence="5" type="primary">pxpB</name>
    <name evidence="5" type="ORF">IFO66_14395</name>
</gene>
<evidence type="ECO:0000313" key="6">
    <source>
        <dbReference type="Proteomes" id="UP000634529"/>
    </source>
</evidence>
<dbReference type="InterPro" id="IPR029000">
    <property type="entry name" value="Cyclophilin-like_dom_sf"/>
</dbReference>
<dbReference type="EMBL" id="JACYTN010000011">
    <property type="protein sequence ID" value="MBD8499483.1"/>
    <property type="molecule type" value="Genomic_DNA"/>
</dbReference>
<organism evidence="5 6">
    <name type="scientific">Paenibacillus arenosi</name>
    <dbReference type="NCBI Taxonomy" id="2774142"/>
    <lineage>
        <taxon>Bacteria</taxon>
        <taxon>Bacillati</taxon>
        <taxon>Bacillota</taxon>
        <taxon>Bacilli</taxon>
        <taxon>Bacillales</taxon>
        <taxon>Paenibacillaceae</taxon>
        <taxon>Paenibacillus</taxon>
    </lineage>
</organism>
<feature type="domain" description="Carboxyltransferase" evidence="4">
    <location>
        <begin position="12"/>
        <end position="254"/>
    </location>
</feature>
<dbReference type="InterPro" id="IPR003833">
    <property type="entry name" value="CT_C_D"/>
</dbReference>
<name>A0ABR9AZB7_9BACL</name>
<dbReference type="PANTHER" id="PTHR34698">
    <property type="entry name" value="5-OXOPROLINASE SUBUNIT B"/>
    <property type="match status" value="1"/>
</dbReference>
<evidence type="ECO:0000256" key="3">
    <source>
        <dbReference type="ARBA" id="ARBA00022840"/>
    </source>
</evidence>
<dbReference type="GO" id="GO:0017168">
    <property type="term" value="F:5-oxoprolinase (ATP-hydrolyzing) activity"/>
    <property type="evidence" value="ECO:0007669"/>
    <property type="project" value="UniProtKB-EC"/>
</dbReference>
<dbReference type="SMART" id="SM00796">
    <property type="entry name" value="AHS1"/>
    <property type="match status" value="1"/>
</dbReference>